<dbReference type="HOGENOM" id="CLU_004552_9_0_1"/>
<proteinExistence type="predicted"/>
<evidence type="ECO:0000256" key="1">
    <source>
        <dbReference type="SAM" id="Coils"/>
    </source>
</evidence>
<accession>B0DI65</accession>
<reference evidence="2 3" key="1">
    <citation type="journal article" date="2008" name="Nature">
        <title>The genome of Laccaria bicolor provides insights into mycorrhizal symbiosis.</title>
        <authorList>
            <person name="Martin F."/>
            <person name="Aerts A."/>
            <person name="Ahren D."/>
            <person name="Brun A."/>
            <person name="Danchin E.G.J."/>
            <person name="Duchaussoy F."/>
            <person name="Gibon J."/>
            <person name="Kohler A."/>
            <person name="Lindquist E."/>
            <person name="Pereda V."/>
            <person name="Salamov A."/>
            <person name="Shapiro H.J."/>
            <person name="Wuyts J."/>
            <person name="Blaudez D."/>
            <person name="Buee M."/>
            <person name="Brokstein P."/>
            <person name="Canbaeck B."/>
            <person name="Cohen D."/>
            <person name="Courty P.E."/>
            <person name="Coutinho P.M."/>
            <person name="Delaruelle C."/>
            <person name="Detter J.C."/>
            <person name="Deveau A."/>
            <person name="DiFazio S."/>
            <person name="Duplessis S."/>
            <person name="Fraissinet-Tachet L."/>
            <person name="Lucic E."/>
            <person name="Frey-Klett P."/>
            <person name="Fourrey C."/>
            <person name="Feussner I."/>
            <person name="Gay G."/>
            <person name="Grimwood J."/>
            <person name="Hoegger P.J."/>
            <person name="Jain P."/>
            <person name="Kilaru S."/>
            <person name="Labbe J."/>
            <person name="Lin Y.C."/>
            <person name="Legue V."/>
            <person name="Le Tacon F."/>
            <person name="Marmeisse R."/>
            <person name="Melayah D."/>
            <person name="Montanini B."/>
            <person name="Muratet M."/>
            <person name="Nehls U."/>
            <person name="Niculita-Hirzel H."/>
            <person name="Oudot-Le Secq M.P."/>
            <person name="Peter M."/>
            <person name="Quesneville H."/>
            <person name="Rajashekar B."/>
            <person name="Reich M."/>
            <person name="Rouhier N."/>
            <person name="Schmutz J."/>
            <person name="Yin T."/>
            <person name="Chalot M."/>
            <person name="Henrissat B."/>
            <person name="Kuees U."/>
            <person name="Lucas S."/>
            <person name="Van de Peer Y."/>
            <person name="Podila G.K."/>
            <person name="Polle A."/>
            <person name="Pukkila P.J."/>
            <person name="Richardson P.M."/>
            <person name="Rouze P."/>
            <person name="Sanders I.R."/>
            <person name="Stajich J.E."/>
            <person name="Tunlid A."/>
            <person name="Tuskan G."/>
            <person name="Grigoriev I.V."/>
        </authorList>
    </citation>
    <scope>NUCLEOTIDE SEQUENCE [LARGE SCALE GENOMIC DNA]</scope>
    <source>
        <strain evidence="3">S238N-H82 / ATCC MYA-4686</strain>
    </source>
</reference>
<keyword evidence="3" id="KW-1185">Reference proteome</keyword>
<dbReference type="KEGG" id="lbc:LACBIDRAFT_302740"/>
<dbReference type="AlphaFoldDB" id="B0DI65"/>
<evidence type="ECO:0000313" key="3">
    <source>
        <dbReference type="Proteomes" id="UP000001194"/>
    </source>
</evidence>
<feature type="coiled-coil region" evidence="1">
    <location>
        <begin position="86"/>
        <end position="145"/>
    </location>
</feature>
<dbReference type="PANTHER" id="PTHR33096">
    <property type="entry name" value="CXC2 DOMAIN-CONTAINING PROTEIN"/>
    <property type="match status" value="1"/>
</dbReference>
<name>B0DI65_LACBS</name>
<dbReference type="InParanoid" id="B0DI65"/>
<organism evidence="3">
    <name type="scientific">Laccaria bicolor (strain S238N-H82 / ATCC MYA-4686)</name>
    <name type="common">Bicoloured deceiver</name>
    <name type="synonym">Laccaria laccata var. bicolor</name>
    <dbReference type="NCBI Taxonomy" id="486041"/>
    <lineage>
        <taxon>Eukaryota</taxon>
        <taxon>Fungi</taxon>
        <taxon>Dikarya</taxon>
        <taxon>Basidiomycota</taxon>
        <taxon>Agaricomycotina</taxon>
        <taxon>Agaricomycetes</taxon>
        <taxon>Agaricomycetidae</taxon>
        <taxon>Agaricales</taxon>
        <taxon>Agaricineae</taxon>
        <taxon>Hydnangiaceae</taxon>
        <taxon>Laccaria</taxon>
    </lineage>
</organism>
<dbReference type="Proteomes" id="UP000001194">
    <property type="component" value="Unassembled WGS sequence"/>
</dbReference>
<gene>
    <name evidence="2" type="ORF">LACBIDRAFT_302740</name>
</gene>
<dbReference type="EMBL" id="DS547112">
    <property type="protein sequence ID" value="EDR05525.1"/>
    <property type="molecule type" value="Genomic_DNA"/>
</dbReference>
<dbReference type="RefSeq" id="XP_001883629.1">
    <property type="nucleotide sequence ID" value="XM_001883594.1"/>
</dbReference>
<keyword evidence="1" id="KW-0175">Coiled coil</keyword>
<protein>
    <submittedName>
        <fullName evidence="2">Predicted protein</fullName>
    </submittedName>
</protein>
<dbReference type="OrthoDB" id="3259165at2759"/>
<dbReference type="GeneID" id="6079423"/>
<sequence length="325" mass="37941">MRVTGYYKCLYTIDTQVKHLDQKSLLNLGDWLHRKWKATMEHKDKAGGLLAELERKNITENLLREEWAAQVKQQTKPNPCQAKNLADKTIEEILELKEQIQSYKREVNQFENMIQSGNYQGEWDLAEVKLQIEELNEKCKKAEVARRTKHTSLSVDGHLSLDHLLGNKFLQIRVNALALKKRLRNCLQQRKFEIDGLERAHRKTTTNEKKLREHSQSQIRCKEPGIQQLAKKYNDLCVQSIKMVEKREAPHGAWAPHLISTDVLFKLDVDDDIWQDVGLDEMDLGIDVPRWLGDEGVWQGIKALLEWDRCCEEDQQTYRLLVGFS</sequence>
<evidence type="ECO:0000313" key="2">
    <source>
        <dbReference type="EMBL" id="EDR05525.1"/>
    </source>
</evidence>
<dbReference type="PANTHER" id="PTHR33096:SF1">
    <property type="entry name" value="CXC1-LIKE CYSTEINE CLUSTER ASSOCIATED WITH KDZ TRANSPOSASES DOMAIN-CONTAINING PROTEIN"/>
    <property type="match status" value="1"/>
</dbReference>